<proteinExistence type="predicted"/>
<protein>
    <submittedName>
        <fullName evidence="2">Dienelactone hydrolase-like enzyme</fullName>
        <ecNumber evidence="2">3.1.1.45</ecNumber>
    </submittedName>
</protein>
<gene>
    <name evidence="2" type="ORF">Rhola_00000940</name>
</gene>
<dbReference type="AlphaFoldDB" id="A0A060JKW0"/>
<dbReference type="PATRIC" id="fig|529884.3.peg.89"/>
<dbReference type="SUPFAM" id="SSF53474">
    <property type="entry name" value="alpha/beta-Hydrolases"/>
    <property type="match status" value="1"/>
</dbReference>
<dbReference type="Proteomes" id="UP000067708">
    <property type="component" value="Chromosome"/>
</dbReference>
<evidence type="ECO:0000313" key="3">
    <source>
        <dbReference type="Proteomes" id="UP000067708"/>
    </source>
</evidence>
<keyword evidence="3" id="KW-1185">Reference proteome</keyword>
<feature type="domain" description="Dienelactone hydrolase" evidence="1">
    <location>
        <begin position="18"/>
        <end position="239"/>
    </location>
</feature>
<dbReference type="PANTHER" id="PTHR46623">
    <property type="entry name" value="CARBOXYMETHYLENEBUTENOLIDASE-RELATED"/>
    <property type="match status" value="1"/>
</dbReference>
<accession>A0A060JKW0</accession>
<organism evidence="2 3">
    <name type="scientific">Rhodoluna lacicola</name>
    <dbReference type="NCBI Taxonomy" id="529884"/>
    <lineage>
        <taxon>Bacteria</taxon>
        <taxon>Bacillati</taxon>
        <taxon>Actinomycetota</taxon>
        <taxon>Actinomycetes</taxon>
        <taxon>Micrococcales</taxon>
        <taxon>Microbacteriaceae</taxon>
        <taxon>Luna cluster</taxon>
        <taxon>Luna-1 subcluster</taxon>
        <taxon>Rhodoluna</taxon>
    </lineage>
</organism>
<dbReference type="RefSeq" id="WP_051636130.1">
    <property type="nucleotide sequence ID" value="NZ_CP007490.1"/>
</dbReference>
<dbReference type="InterPro" id="IPR051049">
    <property type="entry name" value="Dienelactone_hydrolase-like"/>
</dbReference>
<dbReference type="EC" id="3.1.1.45" evidence="2"/>
<dbReference type="KEGG" id="rla:Rhola_00000940"/>
<dbReference type="OrthoDB" id="3208682at2"/>
<sequence>MNSTTGVLQDIQITPELRGVIATPPASAGPGPFPAVVMVHEVFGIDAAMRAQITRLAQAGYVVLMPDLFSRGGARKCLTATFKALTAGKGQAFDDVEAAKANLLARTDTTKKIGVIGFCMGGGFALLLANRGYDASAVNYGMMPKDLDAVLEGACPIVGSFGAKDKQLTGAATKLELALTKKKIAHDIKEYPDTGHAFMNPHQAGGPVFGTLLRISGAKPNPDAAADAWSRIEKFFAEHLG</sequence>
<dbReference type="GO" id="GO:0008806">
    <property type="term" value="F:carboxymethylenebutenolidase activity"/>
    <property type="evidence" value="ECO:0007669"/>
    <property type="project" value="UniProtKB-EC"/>
</dbReference>
<dbReference type="PANTHER" id="PTHR46623:SF6">
    <property type="entry name" value="ALPHA_BETA-HYDROLASES SUPERFAMILY PROTEIN"/>
    <property type="match status" value="1"/>
</dbReference>
<dbReference type="STRING" id="529884.Rhola_00000940"/>
<name>A0A060JKW0_9MICO</name>
<dbReference type="HOGENOM" id="CLU_054590_7_1_11"/>
<evidence type="ECO:0000313" key="2">
    <source>
        <dbReference type="EMBL" id="AIC46924.1"/>
    </source>
</evidence>
<reference evidence="2 3" key="1">
    <citation type="journal article" date="2014" name="Int. J. Syst. Evol. Microbiol.">
        <title>Rhodoluna lacicola gen. nov., sp. nov., a planktonic freshwater bacterium with stream-lined genome.</title>
        <authorList>
            <person name="Hahn M."/>
            <person name="Schmidt J."/>
            <person name="Taipale S.J."/>
            <person name="Doolittle W.F."/>
            <person name="Koll U."/>
        </authorList>
    </citation>
    <scope>NUCLEOTIDE SEQUENCE [LARGE SCALE GENOMIC DNA]</scope>
    <source>
        <strain evidence="2 3">MWH-Ta8</strain>
    </source>
</reference>
<keyword evidence="2" id="KW-0378">Hydrolase</keyword>
<dbReference type="InterPro" id="IPR002925">
    <property type="entry name" value="Dienelactn_hydro"/>
</dbReference>
<dbReference type="EMBL" id="CP007490">
    <property type="protein sequence ID" value="AIC46924.1"/>
    <property type="molecule type" value="Genomic_DNA"/>
</dbReference>
<dbReference type="Gene3D" id="3.40.50.1820">
    <property type="entry name" value="alpha/beta hydrolase"/>
    <property type="match status" value="1"/>
</dbReference>
<dbReference type="InterPro" id="IPR029058">
    <property type="entry name" value="AB_hydrolase_fold"/>
</dbReference>
<evidence type="ECO:0000259" key="1">
    <source>
        <dbReference type="Pfam" id="PF01738"/>
    </source>
</evidence>
<dbReference type="Pfam" id="PF01738">
    <property type="entry name" value="DLH"/>
    <property type="match status" value="1"/>
</dbReference>
<dbReference type="eggNOG" id="COG0412">
    <property type="taxonomic scope" value="Bacteria"/>
</dbReference>